<feature type="region of interest" description="Disordered" evidence="1">
    <location>
        <begin position="16"/>
        <end position="50"/>
    </location>
</feature>
<accession>Q30VQ9</accession>
<sequence length="124" mass="14460">MSDMFLQRMFNITRRSRAGFQKQNPMHTRNQDHEQYQAQPSSHHTHQHEEYEIASPEFYRAIEAALPPVFTRQTASHVMGGLISAKTFSNLDALGQGPPVKAKIGHKVAYERESFMRWLRQRFC</sequence>
<protein>
    <submittedName>
        <fullName evidence="2">Uncharacterized protein</fullName>
    </submittedName>
</protein>
<gene>
    <name evidence="2" type="ordered locus">Dde_3444</name>
</gene>
<reference evidence="2 3" key="1">
    <citation type="journal article" date="2011" name="J. Bacteriol.">
        <title>Complete genome sequence and updated annotation of Desulfovibrio alaskensis G20.</title>
        <authorList>
            <person name="Hauser L.J."/>
            <person name="Land M.L."/>
            <person name="Brown S.D."/>
            <person name="Larimer F."/>
            <person name="Keller K.L."/>
            <person name="Rapp-Giles B.J."/>
            <person name="Price M.N."/>
            <person name="Lin M."/>
            <person name="Bruce D.C."/>
            <person name="Detter J.C."/>
            <person name="Tapia R."/>
            <person name="Han C.S."/>
            <person name="Goodwin L.A."/>
            <person name="Cheng J.F."/>
            <person name="Pitluck S."/>
            <person name="Copeland A."/>
            <person name="Lucas S."/>
            <person name="Nolan M."/>
            <person name="Lapidus A.L."/>
            <person name="Palumbo A.V."/>
            <person name="Wall J.D."/>
        </authorList>
    </citation>
    <scope>NUCLEOTIDE SEQUENCE [LARGE SCALE GENOMIC DNA]</scope>
    <source>
        <strain evidence="3">ATCC BAA 1058 / DSM 17464 / G20</strain>
    </source>
</reference>
<proteinExistence type="predicted"/>
<dbReference type="HOGENOM" id="CLU_2011545_0_0_7"/>
<dbReference type="Proteomes" id="UP000002710">
    <property type="component" value="Chromosome"/>
</dbReference>
<dbReference type="KEGG" id="dde:Dde_3444"/>
<dbReference type="RefSeq" id="WP_011369148.1">
    <property type="nucleotide sequence ID" value="NC_007519.1"/>
</dbReference>
<keyword evidence="3" id="KW-1185">Reference proteome</keyword>
<dbReference type="EMBL" id="CP000112">
    <property type="protein sequence ID" value="ABB40237.2"/>
    <property type="molecule type" value="Genomic_DNA"/>
</dbReference>
<dbReference type="AlphaFoldDB" id="Q30VQ9"/>
<organism evidence="2 3">
    <name type="scientific">Oleidesulfovibrio alaskensis (strain ATCC BAA-1058 / DSM 17464 / G20)</name>
    <name type="common">Desulfovibrio alaskensis</name>
    <dbReference type="NCBI Taxonomy" id="207559"/>
    <lineage>
        <taxon>Bacteria</taxon>
        <taxon>Pseudomonadati</taxon>
        <taxon>Thermodesulfobacteriota</taxon>
        <taxon>Desulfovibrionia</taxon>
        <taxon>Desulfovibrionales</taxon>
        <taxon>Desulfovibrionaceae</taxon>
        <taxon>Oleidesulfovibrio</taxon>
    </lineage>
</organism>
<name>Q30VQ9_OLEA2</name>
<dbReference type="eggNOG" id="ENOG502ZGA6">
    <property type="taxonomic scope" value="Bacteria"/>
</dbReference>
<evidence type="ECO:0000313" key="2">
    <source>
        <dbReference type="EMBL" id="ABB40237.2"/>
    </source>
</evidence>
<evidence type="ECO:0000313" key="3">
    <source>
        <dbReference type="Proteomes" id="UP000002710"/>
    </source>
</evidence>
<evidence type="ECO:0000256" key="1">
    <source>
        <dbReference type="SAM" id="MobiDB-lite"/>
    </source>
</evidence>